<dbReference type="Proteomes" id="UP000006410">
    <property type="component" value="Unassembled WGS sequence"/>
</dbReference>
<name>A0AA87LNW3_BIFLL</name>
<dbReference type="AlphaFoldDB" id="A0AA87LNW3"/>
<comment type="caution">
    <text evidence="1">The sequence shown here is derived from an EMBL/GenBank/DDBJ whole genome shotgun (WGS) entry which is preliminary data.</text>
</comment>
<dbReference type="EMBL" id="AJTF01000039">
    <property type="protein sequence ID" value="EIJ27508.1"/>
    <property type="molecule type" value="Genomic_DNA"/>
</dbReference>
<gene>
    <name evidence="1" type="ORF">HMPREF1313_2319</name>
</gene>
<organism evidence="1 2">
    <name type="scientific">Bifidobacterium longum subsp. longum 1-6B</name>
    <dbReference type="NCBI Taxonomy" id="1161744"/>
    <lineage>
        <taxon>Bacteria</taxon>
        <taxon>Bacillati</taxon>
        <taxon>Actinomycetota</taxon>
        <taxon>Actinomycetes</taxon>
        <taxon>Bifidobacteriales</taxon>
        <taxon>Bifidobacteriaceae</taxon>
        <taxon>Bifidobacterium</taxon>
    </lineage>
</organism>
<evidence type="ECO:0000313" key="2">
    <source>
        <dbReference type="Proteomes" id="UP000006410"/>
    </source>
</evidence>
<evidence type="ECO:0000313" key="1">
    <source>
        <dbReference type="EMBL" id="EIJ27508.1"/>
    </source>
</evidence>
<protein>
    <submittedName>
        <fullName evidence="1">Uncharacterized protein</fullName>
    </submittedName>
</protein>
<proteinExistence type="predicted"/>
<reference evidence="1 2" key="1">
    <citation type="journal article" date="2013" name="Genome Announc.">
        <title>Draft Genome Sequences of Two Pairs of Human Intestinal Bifidobacterium longum subsp. longum Strains, 44B and 1-6B and 35B and 2-2B, Consecutively Isolated from Two Children after a 5-Year Time Period.</title>
        <authorList>
            <person name="Shkoporov A.N."/>
            <person name="Efimov B.A."/>
            <person name="Khokhlova E.V."/>
            <person name="Chaplin A.V."/>
            <person name="Kafarskaya L.I."/>
            <person name="Durkin A.S."/>
            <person name="McCorrison J."/>
            <person name="Torralba M."/>
            <person name="Gillis M."/>
            <person name="Sutton G."/>
            <person name="Weibel D.B."/>
            <person name="Nelson K.E."/>
            <person name="Smeianov V.V."/>
        </authorList>
    </citation>
    <scope>NUCLEOTIDE SEQUENCE [LARGE SCALE GENOMIC DNA]</scope>
    <source>
        <strain evidence="1 2">1-6B</strain>
    </source>
</reference>
<accession>A0AA87LNW3</accession>
<sequence length="90" mass="10578">MPDAMEVELFKDLRRALPKARHYDRNGNLLWHYVRIPEMLIYGGAPTLCGCWLKDDPKHTVYRSSRNEGTPKLLYPRCQVMHRYLFEAGA</sequence>